<dbReference type="GeneID" id="70081368"/>
<protein>
    <submittedName>
        <fullName evidence="2">Uncharacterized protein</fullName>
    </submittedName>
</protein>
<accession>A0A5Q2WBM8</accession>
<reference evidence="2 3" key="1">
    <citation type="submission" date="2019-09" db="EMBL/GenBank/DDBJ databases">
        <authorList>
            <person name="Falcon-Lizardi N."/>
            <person name="Rios-Rosa Y."/>
            <person name="Rivera-Cruz A."/>
            <person name="Rivera-Espinal N.S."/>
            <person name="Rodriguez-Cotto F.E."/>
            <person name="Rosa-Flores A.N."/>
            <person name="Rubin M.R."/>
            <person name="Vazquez E."/>
            <person name="Molloy S.D."/>
            <person name="Garlena R.A."/>
            <person name="Russell D.A."/>
            <person name="Pope W.H."/>
            <person name="Jacobs-Sera D."/>
            <person name="Hatfull G.F."/>
        </authorList>
    </citation>
    <scope>NUCLEOTIDE SEQUENCE [LARGE SCALE GENOMIC DNA]</scope>
</reference>
<gene>
    <name evidence="2" type="primary">143</name>
    <name evidence="2" type="ORF">SEA_SYLEON_143</name>
</gene>
<name>A0A5Q2WBM8_9CAUD</name>
<dbReference type="Proteomes" id="UP000346466">
    <property type="component" value="Segment"/>
</dbReference>
<evidence type="ECO:0000313" key="3">
    <source>
        <dbReference type="Proteomes" id="UP000346466"/>
    </source>
</evidence>
<dbReference type="RefSeq" id="YP_010246796.1">
    <property type="nucleotide sequence ID" value="NC_060137.1"/>
</dbReference>
<evidence type="ECO:0000313" key="2">
    <source>
        <dbReference type="EMBL" id="QGH75866.1"/>
    </source>
</evidence>
<dbReference type="EMBL" id="MN444870">
    <property type="protein sequence ID" value="QGH75866.1"/>
    <property type="molecule type" value="Genomic_DNA"/>
</dbReference>
<evidence type="ECO:0000256" key="1">
    <source>
        <dbReference type="SAM" id="MobiDB-lite"/>
    </source>
</evidence>
<dbReference type="KEGG" id="vg:70081368"/>
<feature type="region of interest" description="Disordered" evidence="1">
    <location>
        <begin position="45"/>
        <end position="67"/>
    </location>
</feature>
<proteinExistence type="predicted"/>
<keyword evidence="3" id="KW-1185">Reference proteome</keyword>
<organism evidence="2 3">
    <name type="scientific">Gordonia phage Syleon</name>
    <dbReference type="NCBI Taxonomy" id="2653718"/>
    <lineage>
        <taxon>Viruses</taxon>
        <taxon>Duplodnaviria</taxon>
        <taxon>Heunggongvirae</taxon>
        <taxon>Uroviricota</taxon>
        <taxon>Caudoviricetes</taxon>
        <taxon>Deeyouvirinae</taxon>
        <taxon>Octobienvirus</taxon>
        <taxon>Octobienvirus syleon</taxon>
    </lineage>
</organism>
<sequence length="91" mass="9949">MSYTTTGSNGLSYHHMGLPMSDTLGLNGYNGTVAIRNAKGDRLTVQPARGGGWQAVTKEQSRVRPRDRVAEFSGPNRDEVLSDAETWLLAR</sequence>